<dbReference type="AlphaFoldDB" id="A0A8J3RC24"/>
<reference evidence="2" key="1">
    <citation type="submission" date="2021-01" db="EMBL/GenBank/DDBJ databases">
        <title>Whole genome shotgun sequence of Sphaerimonospora thailandensis NBRC 107569.</title>
        <authorList>
            <person name="Komaki H."/>
            <person name="Tamura T."/>
        </authorList>
    </citation>
    <scope>NUCLEOTIDE SEQUENCE</scope>
    <source>
        <strain evidence="2">NBRC 107569</strain>
    </source>
</reference>
<feature type="region of interest" description="Disordered" evidence="1">
    <location>
        <begin position="52"/>
        <end position="99"/>
    </location>
</feature>
<sequence length="124" mass="13547">MTHGDRVDAVHAGPSRLRKITGSLEPWVLPHVVHLTGEYVVEIVTDIHTALGDLGTPVSPRPPRLWKLPRRRSGRATAGWPEPAPHHAGPRTDAVPVYGTHGIRSSTARTFCPRAKRECQNGSC</sequence>
<name>A0A8J3RC24_9ACTN</name>
<evidence type="ECO:0000313" key="2">
    <source>
        <dbReference type="EMBL" id="GIH72248.1"/>
    </source>
</evidence>
<dbReference type="EMBL" id="BOOG01000047">
    <property type="protein sequence ID" value="GIH72248.1"/>
    <property type="molecule type" value="Genomic_DNA"/>
</dbReference>
<accession>A0A8J3RC24</accession>
<comment type="caution">
    <text evidence="2">The sequence shown here is derived from an EMBL/GenBank/DDBJ whole genome shotgun (WGS) entry which is preliminary data.</text>
</comment>
<dbReference type="Proteomes" id="UP000610966">
    <property type="component" value="Unassembled WGS sequence"/>
</dbReference>
<keyword evidence="3" id="KW-1185">Reference proteome</keyword>
<proteinExistence type="predicted"/>
<organism evidence="2 3">
    <name type="scientific">Sphaerimonospora thailandensis</name>
    <dbReference type="NCBI Taxonomy" id="795644"/>
    <lineage>
        <taxon>Bacteria</taxon>
        <taxon>Bacillati</taxon>
        <taxon>Actinomycetota</taxon>
        <taxon>Actinomycetes</taxon>
        <taxon>Streptosporangiales</taxon>
        <taxon>Streptosporangiaceae</taxon>
        <taxon>Sphaerimonospora</taxon>
    </lineage>
</organism>
<evidence type="ECO:0000256" key="1">
    <source>
        <dbReference type="SAM" id="MobiDB-lite"/>
    </source>
</evidence>
<gene>
    <name evidence="2" type="ORF">Mth01_45010</name>
</gene>
<evidence type="ECO:0000313" key="3">
    <source>
        <dbReference type="Proteomes" id="UP000610966"/>
    </source>
</evidence>
<protein>
    <submittedName>
        <fullName evidence="2">Uncharacterized protein</fullName>
    </submittedName>
</protein>